<evidence type="ECO:0000259" key="2">
    <source>
        <dbReference type="PROSITE" id="PS51471"/>
    </source>
</evidence>
<keyword evidence="1" id="KW-0408">Iron</keyword>
<dbReference type="Gene3D" id="2.60.120.330">
    <property type="entry name" value="B-lactam Antibiotic, Isopenicillin N Synthase, Chain"/>
    <property type="match status" value="1"/>
</dbReference>
<gene>
    <name evidence="3" type="ORF">ACA1_219830</name>
</gene>
<dbReference type="InterPro" id="IPR050231">
    <property type="entry name" value="Iron_ascorbate_oxido_reductase"/>
</dbReference>
<keyword evidence="1" id="KW-0560">Oxidoreductase</keyword>
<dbReference type="OMA" id="DESFWVM"/>
<dbReference type="InterPro" id="IPR044861">
    <property type="entry name" value="IPNS-like_FE2OG_OXY"/>
</dbReference>
<dbReference type="GO" id="GO:0046872">
    <property type="term" value="F:metal ion binding"/>
    <property type="evidence" value="ECO:0007669"/>
    <property type="project" value="UniProtKB-KW"/>
</dbReference>
<organism evidence="3 4">
    <name type="scientific">Acanthamoeba castellanii (strain ATCC 30010 / Neff)</name>
    <dbReference type="NCBI Taxonomy" id="1257118"/>
    <lineage>
        <taxon>Eukaryota</taxon>
        <taxon>Amoebozoa</taxon>
        <taxon>Discosea</taxon>
        <taxon>Longamoebia</taxon>
        <taxon>Centramoebida</taxon>
        <taxon>Acanthamoebidae</taxon>
        <taxon>Acanthamoeba</taxon>
    </lineage>
</organism>
<dbReference type="GO" id="GO:0016491">
    <property type="term" value="F:oxidoreductase activity"/>
    <property type="evidence" value="ECO:0007669"/>
    <property type="project" value="UniProtKB-KW"/>
</dbReference>
<dbReference type="InterPro" id="IPR027443">
    <property type="entry name" value="IPNS-like_sf"/>
</dbReference>
<dbReference type="VEuPathDB" id="AmoebaDB:ACA1_219830"/>
<dbReference type="SUPFAM" id="SSF51197">
    <property type="entry name" value="Clavaminate synthase-like"/>
    <property type="match status" value="1"/>
</dbReference>
<comment type="similarity">
    <text evidence="1">Belongs to the iron/ascorbate-dependent oxidoreductase family.</text>
</comment>
<dbReference type="InterPro" id="IPR005123">
    <property type="entry name" value="Oxoglu/Fe-dep_dioxygenase_dom"/>
</dbReference>
<evidence type="ECO:0000313" key="4">
    <source>
        <dbReference type="Proteomes" id="UP000011083"/>
    </source>
</evidence>
<proteinExistence type="inferred from homology"/>
<sequence>MEGGADIPIIDVGCFFDGGADESTKRSVATQIYDALHNVGFMYIRNAKIPSPQEVEEAFALSRQFFAREVKDKELLAWTPDNIGYVAVQRERLDPTKKGDLKEAFNVNNRRQMDPWWAKHRAELAAAKAERTVEDIVGDEFLTTTAKFFNACHELACVILRIFTYSLNLPEDFFDKRLHEQAHTLRFLHYPPLDAASVETASEQTRAGEHSDYGAITLLFQDDVGGLEVRRSDDQWIETPCIPNTILVNTGDLMQYWTNDIFRSTRHRVGIPSDKARLGRDRYSIAFFSHPNDDVDVSPLPSCVSADNPAHYPTDTPVSAGAYLQMKLGATY</sequence>
<dbReference type="Proteomes" id="UP000011083">
    <property type="component" value="Unassembled WGS sequence"/>
</dbReference>
<dbReference type="STRING" id="1257118.L8GQS5"/>
<name>L8GQS5_ACACF</name>
<dbReference type="Pfam" id="PF14226">
    <property type="entry name" value="DIOX_N"/>
    <property type="match status" value="1"/>
</dbReference>
<dbReference type="OrthoDB" id="18934at2759"/>
<dbReference type="GeneID" id="14915904"/>
<dbReference type="PRINTS" id="PR00682">
    <property type="entry name" value="IPNSYNTHASE"/>
</dbReference>
<feature type="domain" description="Fe2OG dioxygenase" evidence="2">
    <location>
        <begin position="181"/>
        <end position="291"/>
    </location>
</feature>
<dbReference type="RefSeq" id="XP_004337270.1">
    <property type="nucleotide sequence ID" value="XM_004337222.1"/>
</dbReference>
<keyword evidence="1" id="KW-0479">Metal-binding</keyword>
<dbReference type="PANTHER" id="PTHR47990">
    <property type="entry name" value="2-OXOGLUTARATE (2OG) AND FE(II)-DEPENDENT OXYGENASE SUPERFAMILY PROTEIN-RELATED"/>
    <property type="match status" value="1"/>
</dbReference>
<dbReference type="AlphaFoldDB" id="L8GQS5"/>
<accession>L8GQS5</accession>
<protein>
    <submittedName>
        <fullName evidence="3">2OGFe(II) oxygenase</fullName>
    </submittedName>
</protein>
<dbReference type="EMBL" id="KB008036">
    <property type="protein sequence ID" value="ELR15257.1"/>
    <property type="molecule type" value="Genomic_DNA"/>
</dbReference>
<evidence type="ECO:0000313" key="3">
    <source>
        <dbReference type="EMBL" id="ELR15257.1"/>
    </source>
</evidence>
<dbReference type="InterPro" id="IPR026992">
    <property type="entry name" value="DIOX_N"/>
</dbReference>
<reference evidence="3 4" key="1">
    <citation type="journal article" date="2013" name="Genome Biol.">
        <title>Genome of Acanthamoeba castellanii highlights extensive lateral gene transfer and early evolution of tyrosine kinase signaling.</title>
        <authorList>
            <person name="Clarke M."/>
            <person name="Lohan A.J."/>
            <person name="Liu B."/>
            <person name="Lagkouvardos I."/>
            <person name="Roy S."/>
            <person name="Zafar N."/>
            <person name="Bertelli C."/>
            <person name="Schilde C."/>
            <person name="Kianianmomeni A."/>
            <person name="Burglin T.R."/>
            <person name="Frech C."/>
            <person name="Turcotte B."/>
            <person name="Kopec K.O."/>
            <person name="Synnott J.M."/>
            <person name="Choo C."/>
            <person name="Paponov I."/>
            <person name="Finkler A."/>
            <person name="Soon Heng Tan C."/>
            <person name="Hutchins A.P."/>
            <person name="Weinmeier T."/>
            <person name="Rattei T."/>
            <person name="Chu J.S."/>
            <person name="Gimenez G."/>
            <person name="Irimia M."/>
            <person name="Rigden D.J."/>
            <person name="Fitzpatrick D.A."/>
            <person name="Lorenzo-Morales J."/>
            <person name="Bateman A."/>
            <person name="Chiu C.H."/>
            <person name="Tang P."/>
            <person name="Hegemann P."/>
            <person name="Fromm H."/>
            <person name="Raoult D."/>
            <person name="Greub G."/>
            <person name="Miranda-Saavedra D."/>
            <person name="Chen N."/>
            <person name="Nash P."/>
            <person name="Ginger M.L."/>
            <person name="Horn M."/>
            <person name="Schaap P."/>
            <person name="Caler L."/>
            <person name="Loftus B."/>
        </authorList>
    </citation>
    <scope>NUCLEOTIDE SEQUENCE [LARGE SCALE GENOMIC DNA]</scope>
    <source>
        <strain evidence="3 4">Neff</strain>
    </source>
</reference>
<evidence type="ECO:0000256" key="1">
    <source>
        <dbReference type="RuleBase" id="RU003682"/>
    </source>
</evidence>
<dbReference type="KEGG" id="acan:ACA1_219830"/>
<dbReference type="Pfam" id="PF03171">
    <property type="entry name" value="2OG-FeII_Oxy"/>
    <property type="match status" value="1"/>
</dbReference>
<dbReference type="PROSITE" id="PS51471">
    <property type="entry name" value="FE2OG_OXY"/>
    <property type="match status" value="1"/>
</dbReference>
<keyword evidence="4" id="KW-1185">Reference proteome</keyword>